<dbReference type="PROSITE" id="PS51352">
    <property type="entry name" value="THIOREDOXIN_2"/>
    <property type="match status" value="1"/>
</dbReference>
<reference evidence="3 4" key="1">
    <citation type="submission" date="2018-04" db="EMBL/GenBank/DDBJ databases">
        <title>Sphingobacterium sp. M46 Genome.</title>
        <authorList>
            <person name="Cheng J."/>
            <person name="Li Y."/>
        </authorList>
    </citation>
    <scope>NUCLEOTIDE SEQUENCE [LARGE SCALE GENOMIC DNA]</scope>
    <source>
        <strain evidence="3 4">M46</strain>
    </source>
</reference>
<dbReference type="PANTHER" id="PTHR13887:SF55">
    <property type="entry name" value="SLR0313 PROTEIN"/>
    <property type="match status" value="1"/>
</dbReference>
<dbReference type="PANTHER" id="PTHR13887">
    <property type="entry name" value="GLUTATHIONE S-TRANSFERASE KAPPA"/>
    <property type="match status" value="1"/>
</dbReference>
<evidence type="ECO:0000313" key="4">
    <source>
        <dbReference type="Proteomes" id="UP000250831"/>
    </source>
</evidence>
<dbReference type="Gene3D" id="3.40.30.10">
    <property type="entry name" value="Glutaredoxin"/>
    <property type="match status" value="1"/>
</dbReference>
<dbReference type="SUPFAM" id="SSF52833">
    <property type="entry name" value="Thioredoxin-like"/>
    <property type="match status" value="1"/>
</dbReference>
<keyword evidence="4" id="KW-1185">Reference proteome</keyword>
<dbReference type="InterPro" id="IPR012336">
    <property type="entry name" value="Thioredoxin-like_fold"/>
</dbReference>
<dbReference type="EMBL" id="QCXX01000006">
    <property type="protein sequence ID" value="PUV22607.1"/>
    <property type="molecule type" value="Genomic_DNA"/>
</dbReference>
<dbReference type="AlphaFoldDB" id="A0A363NPF1"/>
<accession>A0A363NPF1</accession>
<organism evidence="3 4">
    <name type="scientific">Sphingobacterium athyrii</name>
    <dbReference type="NCBI Taxonomy" id="2152717"/>
    <lineage>
        <taxon>Bacteria</taxon>
        <taxon>Pseudomonadati</taxon>
        <taxon>Bacteroidota</taxon>
        <taxon>Sphingobacteriia</taxon>
        <taxon>Sphingobacteriales</taxon>
        <taxon>Sphingobacteriaceae</taxon>
        <taxon>Sphingobacterium</taxon>
    </lineage>
</organism>
<gene>
    <name evidence="3" type="ORF">DCO56_20600</name>
</gene>
<evidence type="ECO:0000259" key="2">
    <source>
        <dbReference type="PROSITE" id="PS51352"/>
    </source>
</evidence>
<dbReference type="Proteomes" id="UP000250831">
    <property type="component" value="Unassembled WGS sequence"/>
</dbReference>
<dbReference type="RefSeq" id="WP_108635638.1">
    <property type="nucleotide sequence ID" value="NZ_QCXX01000006.1"/>
</dbReference>
<comment type="similarity">
    <text evidence="1">Belongs to the thioredoxin family. DsbA subfamily.</text>
</comment>
<protein>
    <submittedName>
        <fullName evidence="3">Disulfide bond formation protein DsbA</fullName>
    </submittedName>
</protein>
<name>A0A363NPF1_9SPHI</name>
<dbReference type="InterPro" id="IPR013766">
    <property type="entry name" value="Thioredoxin_domain"/>
</dbReference>
<dbReference type="OrthoDB" id="117402at2"/>
<evidence type="ECO:0000313" key="3">
    <source>
        <dbReference type="EMBL" id="PUV22607.1"/>
    </source>
</evidence>
<sequence>MSLKPKVNDKDHIQGNGNAEVTIVEYGDYQCPHCGAAHPILKKMMAELGSQIRFVFRNFPLSEMHEYARPAALAAEAAGQQGKFWEMHDAIYENQLNLSTRLFIDLAEQLGLDVGNFKSAMQDQSLDEKVEGDFESGMMSGVNGTPTFFVNGEKFDGGAEDLVRILYEN</sequence>
<dbReference type="Pfam" id="PF13462">
    <property type="entry name" value="Thioredoxin_4"/>
    <property type="match status" value="1"/>
</dbReference>
<evidence type="ECO:0000256" key="1">
    <source>
        <dbReference type="ARBA" id="ARBA00005791"/>
    </source>
</evidence>
<dbReference type="InterPro" id="IPR036249">
    <property type="entry name" value="Thioredoxin-like_sf"/>
</dbReference>
<comment type="caution">
    <text evidence="3">The sequence shown here is derived from an EMBL/GenBank/DDBJ whole genome shotgun (WGS) entry which is preliminary data.</text>
</comment>
<feature type="domain" description="Thioredoxin" evidence="2">
    <location>
        <begin position="1"/>
        <end position="169"/>
    </location>
</feature>
<proteinExistence type="inferred from homology"/>